<dbReference type="GeneID" id="108661321"/>
<dbReference type="Proteomes" id="UP000694886">
    <property type="component" value="Chromosome 3"/>
</dbReference>
<evidence type="ECO:0000313" key="2">
    <source>
        <dbReference type="RefSeq" id="XP_017972778.1"/>
    </source>
</evidence>
<name>A0AB32W3X9_THECC</name>
<dbReference type="RefSeq" id="XP_017972778.1">
    <property type="nucleotide sequence ID" value="XM_018117289.1"/>
</dbReference>
<accession>A0AB32W3X9</accession>
<dbReference type="KEGG" id="tcc:108661321"/>
<sequence length="110" mass="12717">MLLVVPWHKVGKWQLLSDGKIPLYNVRVGSCFPFISIACYDIYDNWMPFSSIPDFKIKLIMNEGLLVDVTKMKPFLSSDKLVLNIELPLELYGMPKPVQKFLETNYFQAS</sequence>
<dbReference type="AlphaFoldDB" id="A0AB32W3X9"/>
<protein>
    <submittedName>
        <fullName evidence="2">Uncharacterized protein LOC108661321</fullName>
    </submittedName>
</protein>
<dbReference type="Gramene" id="Tc03v2_t016330.1">
    <property type="protein sequence ID" value="Tc03v2_p016330.1"/>
    <property type="gene ID" value="Tc03v2_g016330"/>
</dbReference>
<reference evidence="1" key="1">
    <citation type="journal article" date="1997" name="Nucleic Acids Res.">
        <title>tRNAscan-SE: a program for improved detection of transfer RNA genes in genomic sequence.</title>
        <authorList>
            <person name="Lowe T.M."/>
            <person name="Eddy S.R."/>
        </authorList>
    </citation>
    <scope>NUCLEOTIDE SEQUENCE [LARGE SCALE GENOMIC DNA]</scope>
    <source>
        <strain evidence="1">r\B97-61/B2</strain>
    </source>
</reference>
<reference evidence="2" key="2">
    <citation type="submission" date="2025-08" db="UniProtKB">
        <authorList>
            <consortium name="RefSeq"/>
        </authorList>
    </citation>
    <scope>IDENTIFICATION</scope>
</reference>
<organism evidence="1 2">
    <name type="scientific">Theobroma cacao</name>
    <name type="common">Cacao</name>
    <name type="synonym">Cocoa</name>
    <dbReference type="NCBI Taxonomy" id="3641"/>
    <lineage>
        <taxon>Eukaryota</taxon>
        <taxon>Viridiplantae</taxon>
        <taxon>Streptophyta</taxon>
        <taxon>Embryophyta</taxon>
        <taxon>Tracheophyta</taxon>
        <taxon>Spermatophyta</taxon>
        <taxon>Magnoliopsida</taxon>
        <taxon>eudicotyledons</taxon>
        <taxon>Gunneridae</taxon>
        <taxon>Pentapetalae</taxon>
        <taxon>rosids</taxon>
        <taxon>malvids</taxon>
        <taxon>Malvales</taxon>
        <taxon>Malvaceae</taxon>
        <taxon>Byttnerioideae</taxon>
        <taxon>Theobroma</taxon>
    </lineage>
</organism>
<proteinExistence type="predicted"/>
<gene>
    <name evidence="2" type="primary">LOC108661321</name>
</gene>
<evidence type="ECO:0000313" key="1">
    <source>
        <dbReference type="Proteomes" id="UP000694886"/>
    </source>
</evidence>